<gene>
    <name evidence="3" type="ORF">J2Z64_000371</name>
</gene>
<evidence type="ECO:0000313" key="4">
    <source>
        <dbReference type="Proteomes" id="UP001138793"/>
    </source>
</evidence>
<evidence type="ECO:0000313" key="3">
    <source>
        <dbReference type="EMBL" id="MBP2076160.1"/>
    </source>
</evidence>
<reference evidence="3" key="1">
    <citation type="submission" date="2021-03" db="EMBL/GenBank/DDBJ databases">
        <title>Genomic Encyclopedia of Type Strains, Phase IV (KMG-IV): sequencing the most valuable type-strain genomes for metagenomic binning, comparative biology and taxonomic classification.</title>
        <authorList>
            <person name="Goeker M."/>
        </authorList>
    </citation>
    <scope>NUCLEOTIDE SEQUENCE</scope>
    <source>
        <strain evidence="3">DSM 107338</strain>
    </source>
</reference>
<keyword evidence="3" id="KW-0436">Ligase</keyword>
<dbReference type="GO" id="GO:0016874">
    <property type="term" value="F:ligase activity"/>
    <property type="evidence" value="ECO:0007669"/>
    <property type="project" value="UniProtKB-KW"/>
</dbReference>
<organism evidence="3 4">
    <name type="scientific">Oceanobacillus polygoni</name>
    <dbReference type="NCBI Taxonomy" id="1235259"/>
    <lineage>
        <taxon>Bacteria</taxon>
        <taxon>Bacillati</taxon>
        <taxon>Bacillota</taxon>
        <taxon>Bacilli</taxon>
        <taxon>Bacillales</taxon>
        <taxon>Bacillaceae</taxon>
        <taxon>Oceanobacillus</taxon>
    </lineage>
</organism>
<keyword evidence="1" id="KW-0547">Nucleotide-binding</keyword>
<dbReference type="SUPFAM" id="SSF56059">
    <property type="entry name" value="Glutathione synthetase ATP-binding domain-like"/>
    <property type="match status" value="1"/>
</dbReference>
<dbReference type="PROSITE" id="PS50975">
    <property type="entry name" value="ATP_GRASP"/>
    <property type="match status" value="1"/>
</dbReference>
<dbReference type="GO" id="GO:0005524">
    <property type="term" value="F:ATP binding"/>
    <property type="evidence" value="ECO:0007669"/>
    <property type="project" value="UniProtKB-UniRule"/>
</dbReference>
<proteinExistence type="predicted"/>
<name>A0A9X0YRS1_9BACI</name>
<dbReference type="AlphaFoldDB" id="A0A9X0YRS1"/>
<feature type="domain" description="ATP-grasp" evidence="2">
    <location>
        <begin position="105"/>
        <end position="331"/>
    </location>
</feature>
<dbReference type="Gene3D" id="3.30.1490.20">
    <property type="entry name" value="ATP-grasp fold, A domain"/>
    <property type="match status" value="1"/>
</dbReference>
<sequence>MTNFNTPTKLAKITSLISKAYDIEMVYLRPKDIMMEENKVKGQVYINNSWEEKILDIPPFIDVVPYCFKKENREIMNYLKDKTFLSDDRSNVLSKIQLQDILKNDQKFSQLIIPTHNVTKSDDLIHYLNAYSSIVLKPLNGIRGRGVYILNKNNDHYTVGFKTIERQMDENQIATFFEDEIKGKSYILQKYIQSRTVYGDPFDCRVHVEKGEDGKWHSAKNYIRIGIGQKVISNVNQGGGVSDPKPFLKANFGEKWTEINKNLKKIALTLPYKIEELRGTHIMSLGMDIGIDKDGQLYLFEVNDGPATAALISEVAYLRSNYYSYILKGLQRTSTKKELYEK</sequence>
<dbReference type="EMBL" id="JAGGMB010000001">
    <property type="protein sequence ID" value="MBP2076160.1"/>
    <property type="molecule type" value="Genomic_DNA"/>
</dbReference>
<dbReference type="Gene3D" id="3.30.470.20">
    <property type="entry name" value="ATP-grasp fold, B domain"/>
    <property type="match status" value="1"/>
</dbReference>
<comment type="caution">
    <text evidence="3">The sequence shown here is derived from an EMBL/GenBank/DDBJ whole genome shotgun (WGS) entry which is preliminary data.</text>
</comment>
<evidence type="ECO:0000259" key="2">
    <source>
        <dbReference type="PROSITE" id="PS50975"/>
    </source>
</evidence>
<dbReference type="GO" id="GO:0046872">
    <property type="term" value="F:metal ion binding"/>
    <property type="evidence" value="ECO:0007669"/>
    <property type="project" value="InterPro"/>
</dbReference>
<keyword evidence="4" id="KW-1185">Reference proteome</keyword>
<dbReference type="InterPro" id="IPR013815">
    <property type="entry name" value="ATP_grasp_subdomain_1"/>
</dbReference>
<dbReference type="InterPro" id="IPR011761">
    <property type="entry name" value="ATP-grasp"/>
</dbReference>
<dbReference type="RefSeq" id="WP_245347571.1">
    <property type="nucleotide sequence ID" value="NZ_JAGGMB010000001.1"/>
</dbReference>
<dbReference type="InterPro" id="IPR026838">
    <property type="entry name" value="YheC/D"/>
</dbReference>
<evidence type="ECO:0000256" key="1">
    <source>
        <dbReference type="PROSITE-ProRule" id="PRU00409"/>
    </source>
</evidence>
<accession>A0A9X0YRS1</accession>
<dbReference type="Proteomes" id="UP001138793">
    <property type="component" value="Unassembled WGS sequence"/>
</dbReference>
<keyword evidence="1" id="KW-0067">ATP-binding</keyword>
<protein>
    <submittedName>
        <fullName evidence="3">Glutathione synthase/RimK-type ligase-like ATP-grasp enzyme</fullName>
    </submittedName>
</protein>
<dbReference type="Pfam" id="PF14398">
    <property type="entry name" value="ATPgrasp_YheCD"/>
    <property type="match status" value="1"/>
</dbReference>